<dbReference type="Proteomes" id="UP001229421">
    <property type="component" value="Unassembled WGS sequence"/>
</dbReference>
<gene>
    <name evidence="7" type="ORF">QVD17_10819</name>
</gene>
<keyword evidence="8" id="KW-1185">Reference proteome</keyword>
<dbReference type="InterPro" id="IPR045851">
    <property type="entry name" value="AMP-bd_C_sf"/>
</dbReference>
<dbReference type="SUPFAM" id="SSF56801">
    <property type="entry name" value="Acetyl-CoA synthetase-like"/>
    <property type="match status" value="1"/>
</dbReference>
<evidence type="ECO:0000256" key="2">
    <source>
        <dbReference type="ARBA" id="ARBA00006432"/>
    </source>
</evidence>
<reference evidence="7" key="1">
    <citation type="journal article" date="2023" name="bioRxiv">
        <title>Improved chromosome-level genome assembly for marigold (Tagetes erecta).</title>
        <authorList>
            <person name="Jiang F."/>
            <person name="Yuan L."/>
            <person name="Wang S."/>
            <person name="Wang H."/>
            <person name="Xu D."/>
            <person name="Wang A."/>
            <person name="Fan W."/>
        </authorList>
    </citation>
    <scope>NUCLEOTIDE SEQUENCE</scope>
    <source>
        <strain evidence="7">WSJ</strain>
        <tissue evidence="7">Leaf</tissue>
    </source>
</reference>
<evidence type="ECO:0000259" key="5">
    <source>
        <dbReference type="Pfam" id="PF00501"/>
    </source>
</evidence>
<evidence type="ECO:0000313" key="7">
    <source>
        <dbReference type="EMBL" id="KAK1433901.1"/>
    </source>
</evidence>
<accession>A0AAD8L727</accession>
<evidence type="ECO:0000256" key="1">
    <source>
        <dbReference type="ARBA" id="ARBA00004930"/>
    </source>
</evidence>
<feature type="domain" description="AMP-binding enzyme C-terminal" evidence="6">
    <location>
        <begin position="662"/>
        <end position="737"/>
    </location>
</feature>
<name>A0AAD8L727_TARER</name>
<sequence>MMISHMLMFPFMFYDLRLIHNAVIIGLNLGTNQAKSPITSHISDVGQILCVLSGDFIAGFSVFLHNAIAVVSQRLIVAGFRFSVSRSQLAVLFVHQWLLRLKTSPCRRFPTPPIIDCREMPSEQLHVQVMGVISNSKLATTLLMQEHAPKRRFEHDSFNHKKHTHETTHGSQKSIFIIRVYIHCHTRNILISGNCTATNTSMADTSSIDPQNGFCSKTKIFHSLRSPAPLPPPSQPLSITDYTLSLLRSNTAFSPSTTDFLIDSATGHRLSYADFISQVHSLSASLVTKFPSHAKNQVALIISPSSVHIPVIYFSLLSLGVIVSPVNPISTKSELTDLIRLSNPVIVFASSSVASKLPSSFPLGTIIIDSPQFRSMLQTPGSKTTLREVKQSDTAAILYSSGTTGRIKGVELSHRNFIAITAASHHSKFTRDENSSQPEPHPISLFPLPLFHVFGFFMLIRAASYGETLVLMERFDFNNMLKAVEKYKVTYMPVSPPLVVAMAKSDLVPKYDLSSLILIGCGGAPLGKEVAKSFAARFPDVQIVQGYGMTETGGGVTGMNRPDECEHYGSAGRLSCNVEAKIVDPETGEALSPMQQGELWLRGPMIMKGYVRDKEATAATLDSEGWLKTGDLCYFDSDGFLFIVDRLKELIKYKAYQVPPAELERYLQSIPEVVDAAVIPYPDEEAGQIPMAYVVRKPGSKISEAQIMEIIAKQVSPYKKIRKVAFINAIPKTPAGKILRRELVKYALSGASSKL</sequence>
<evidence type="ECO:0000256" key="3">
    <source>
        <dbReference type="ARBA" id="ARBA00022598"/>
    </source>
</evidence>
<dbReference type="CDD" id="cd05904">
    <property type="entry name" value="4CL"/>
    <property type="match status" value="1"/>
</dbReference>
<dbReference type="PANTHER" id="PTHR24096:SF251">
    <property type="entry name" value="4-COUMARATE--COA LIGASE-LIKE 9"/>
    <property type="match status" value="1"/>
</dbReference>
<dbReference type="Gene3D" id="3.30.300.30">
    <property type="match status" value="1"/>
</dbReference>
<evidence type="ECO:0000259" key="6">
    <source>
        <dbReference type="Pfam" id="PF13193"/>
    </source>
</evidence>
<protein>
    <recommendedName>
        <fullName evidence="9">4-coumarate--CoA ligase</fullName>
    </recommendedName>
</protein>
<dbReference type="InterPro" id="IPR000873">
    <property type="entry name" value="AMP-dep_synth/lig_dom"/>
</dbReference>
<evidence type="ECO:0000313" key="8">
    <source>
        <dbReference type="Proteomes" id="UP001229421"/>
    </source>
</evidence>
<proteinExistence type="inferred from homology"/>
<dbReference type="Pfam" id="PF13193">
    <property type="entry name" value="AMP-binding_C"/>
    <property type="match status" value="1"/>
</dbReference>
<dbReference type="Pfam" id="PF00501">
    <property type="entry name" value="AMP-binding"/>
    <property type="match status" value="1"/>
</dbReference>
<dbReference type="GO" id="GO:0009698">
    <property type="term" value="P:phenylpropanoid metabolic process"/>
    <property type="evidence" value="ECO:0007669"/>
    <property type="project" value="UniProtKB-KW"/>
</dbReference>
<feature type="domain" description="AMP-dependent synthetase/ligase" evidence="5">
    <location>
        <begin position="260"/>
        <end position="610"/>
    </location>
</feature>
<dbReference type="PROSITE" id="PS00455">
    <property type="entry name" value="AMP_BINDING"/>
    <property type="match status" value="1"/>
</dbReference>
<dbReference type="InterPro" id="IPR042099">
    <property type="entry name" value="ANL_N_sf"/>
</dbReference>
<evidence type="ECO:0000256" key="4">
    <source>
        <dbReference type="ARBA" id="ARBA00023051"/>
    </source>
</evidence>
<comment type="caution">
    <text evidence="7">The sequence shown here is derived from an EMBL/GenBank/DDBJ whole genome shotgun (WGS) entry which is preliminary data.</text>
</comment>
<comment type="pathway">
    <text evidence="1">Phytoalexin biosynthesis; 3,4',5-trihydroxystilbene biosynthesis; 3,4',5-trihydroxystilbene from trans-4-coumarate: step 1/2.</text>
</comment>
<comment type="similarity">
    <text evidence="2">Belongs to the ATP-dependent AMP-binding enzyme family.</text>
</comment>
<evidence type="ECO:0008006" key="9">
    <source>
        <dbReference type="Google" id="ProtNLM"/>
    </source>
</evidence>
<dbReference type="InterPro" id="IPR020845">
    <property type="entry name" value="AMP-binding_CS"/>
</dbReference>
<keyword evidence="4" id="KW-0587">Phenylpropanoid metabolism</keyword>
<dbReference type="PANTHER" id="PTHR24096">
    <property type="entry name" value="LONG-CHAIN-FATTY-ACID--COA LIGASE"/>
    <property type="match status" value="1"/>
</dbReference>
<dbReference type="FunFam" id="3.30.300.30:FF:000007">
    <property type="entry name" value="4-coumarate--CoA ligase 2"/>
    <property type="match status" value="1"/>
</dbReference>
<dbReference type="InterPro" id="IPR025110">
    <property type="entry name" value="AMP-bd_C"/>
</dbReference>
<dbReference type="GO" id="GO:0016405">
    <property type="term" value="F:CoA-ligase activity"/>
    <property type="evidence" value="ECO:0007669"/>
    <property type="project" value="TreeGrafter"/>
</dbReference>
<organism evidence="7 8">
    <name type="scientific">Tagetes erecta</name>
    <name type="common">African marigold</name>
    <dbReference type="NCBI Taxonomy" id="13708"/>
    <lineage>
        <taxon>Eukaryota</taxon>
        <taxon>Viridiplantae</taxon>
        <taxon>Streptophyta</taxon>
        <taxon>Embryophyta</taxon>
        <taxon>Tracheophyta</taxon>
        <taxon>Spermatophyta</taxon>
        <taxon>Magnoliopsida</taxon>
        <taxon>eudicotyledons</taxon>
        <taxon>Gunneridae</taxon>
        <taxon>Pentapetalae</taxon>
        <taxon>asterids</taxon>
        <taxon>campanulids</taxon>
        <taxon>Asterales</taxon>
        <taxon>Asteraceae</taxon>
        <taxon>Asteroideae</taxon>
        <taxon>Heliantheae alliance</taxon>
        <taxon>Tageteae</taxon>
        <taxon>Tagetes</taxon>
    </lineage>
</organism>
<dbReference type="Gene3D" id="3.40.50.12780">
    <property type="entry name" value="N-terminal domain of ligase-like"/>
    <property type="match status" value="1"/>
</dbReference>
<dbReference type="EMBL" id="JAUHHV010000002">
    <property type="protein sequence ID" value="KAK1433901.1"/>
    <property type="molecule type" value="Genomic_DNA"/>
</dbReference>
<keyword evidence="3" id="KW-0436">Ligase</keyword>
<dbReference type="AlphaFoldDB" id="A0AAD8L727"/>